<dbReference type="SMART" id="SM00264">
    <property type="entry name" value="BAG"/>
    <property type="match status" value="1"/>
</dbReference>
<organism evidence="4 5">
    <name type="scientific">Lyophyllum shimeji</name>
    <name type="common">Hon-shimeji</name>
    <name type="synonym">Tricholoma shimeji</name>
    <dbReference type="NCBI Taxonomy" id="47721"/>
    <lineage>
        <taxon>Eukaryota</taxon>
        <taxon>Fungi</taxon>
        <taxon>Dikarya</taxon>
        <taxon>Basidiomycota</taxon>
        <taxon>Agaricomycotina</taxon>
        <taxon>Agaricomycetes</taxon>
        <taxon>Agaricomycetidae</taxon>
        <taxon>Agaricales</taxon>
        <taxon>Tricholomatineae</taxon>
        <taxon>Lyophyllaceae</taxon>
        <taxon>Lyophyllum</taxon>
    </lineage>
</organism>
<dbReference type="InterPro" id="IPR003103">
    <property type="entry name" value="BAG_domain"/>
</dbReference>
<dbReference type="PROSITE" id="PS50053">
    <property type="entry name" value="UBIQUITIN_2"/>
    <property type="match status" value="1"/>
</dbReference>
<dbReference type="PANTHER" id="PTHR12329:SF16">
    <property type="entry name" value="BAG FAMILY MOLECULAR CHAPERONE REGULATOR 1"/>
    <property type="match status" value="1"/>
</dbReference>
<evidence type="ECO:0000259" key="3">
    <source>
        <dbReference type="PROSITE" id="PS51035"/>
    </source>
</evidence>
<dbReference type="AlphaFoldDB" id="A0A9P3PKG9"/>
<dbReference type="OrthoDB" id="417450at2759"/>
<dbReference type="PANTHER" id="PTHR12329">
    <property type="entry name" value="BCL2-ASSOCIATED ATHANOGENE"/>
    <property type="match status" value="1"/>
</dbReference>
<keyword evidence="1" id="KW-0143">Chaperone</keyword>
<dbReference type="GO" id="GO:0005634">
    <property type="term" value="C:nucleus"/>
    <property type="evidence" value="ECO:0007669"/>
    <property type="project" value="TreeGrafter"/>
</dbReference>
<reference evidence="4" key="1">
    <citation type="submission" date="2022-07" db="EMBL/GenBank/DDBJ databases">
        <title>The genome of Lyophyllum shimeji provides insight into the initial evolution of ectomycorrhizal fungal genome.</title>
        <authorList>
            <person name="Kobayashi Y."/>
            <person name="Shibata T."/>
            <person name="Hirakawa H."/>
            <person name="Shigenobu S."/>
            <person name="Nishiyama T."/>
            <person name="Yamada A."/>
            <person name="Hasebe M."/>
            <person name="Kawaguchi M."/>
        </authorList>
    </citation>
    <scope>NUCLEOTIDE SEQUENCE</scope>
    <source>
        <strain evidence="4">AT787</strain>
    </source>
</reference>
<dbReference type="Pfam" id="PF00240">
    <property type="entry name" value="ubiquitin"/>
    <property type="match status" value="1"/>
</dbReference>
<dbReference type="InterPro" id="IPR029071">
    <property type="entry name" value="Ubiquitin-like_domsf"/>
</dbReference>
<dbReference type="GO" id="GO:0016020">
    <property type="term" value="C:membrane"/>
    <property type="evidence" value="ECO:0007669"/>
    <property type="project" value="TreeGrafter"/>
</dbReference>
<dbReference type="GO" id="GO:0050821">
    <property type="term" value="P:protein stabilization"/>
    <property type="evidence" value="ECO:0007669"/>
    <property type="project" value="TreeGrafter"/>
</dbReference>
<dbReference type="GO" id="GO:0005829">
    <property type="term" value="C:cytosol"/>
    <property type="evidence" value="ECO:0007669"/>
    <property type="project" value="TreeGrafter"/>
</dbReference>
<dbReference type="InterPro" id="IPR039773">
    <property type="entry name" value="BAG_chaperone_regulator"/>
</dbReference>
<protein>
    <submittedName>
        <fullName evidence="4">BAG domain containing protein</fullName>
    </submittedName>
</protein>
<dbReference type="Proteomes" id="UP001063166">
    <property type="component" value="Unassembled WGS sequence"/>
</dbReference>
<dbReference type="GO" id="GO:0051087">
    <property type="term" value="F:protein-folding chaperone binding"/>
    <property type="evidence" value="ECO:0007669"/>
    <property type="project" value="InterPro"/>
</dbReference>
<dbReference type="GO" id="GO:0000774">
    <property type="term" value="F:adenyl-nucleotide exchange factor activity"/>
    <property type="evidence" value="ECO:0007669"/>
    <property type="project" value="TreeGrafter"/>
</dbReference>
<dbReference type="SUPFAM" id="SSF63491">
    <property type="entry name" value="BAG domain"/>
    <property type="match status" value="1"/>
</dbReference>
<dbReference type="Gene3D" id="1.20.58.120">
    <property type="entry name" value="BAG domain"/>
    <property type="match status" value="1"/>
</dbReference>
<gene>
    <name evidence="4" type="ORF">LshimejAT787_0406160</name>
</gene>
<evidence type="ECO:0000256" key="1">
    <source>
        <dbReference type="ARBA" id="ARBA00023186"/>
    </source>
</evidence>
<dbReference type="InterPro" id="IPR036533">
    <property type="entry name" value="BAG_dom_sf"/>
</dbReference>
<dbReference type="Pfam" id="PF02179">
    <property type="entry name" value="BAG"/>
    <property type="match status" value="1"/>
</dbReference>
<name>A0A9P3PKG9_LYOSH</name>
<sequence length="182" mass="20153">MTVTVKWGKERITFDLPPPHTPLLAIRQSLADYTHLPPEAFKLIHAGAVMKDDAAPISAYGLHPNSVIALIGATDPRQPRATAQAPSQSERSIIATIQTELHAVRTSLSPDVDSFLLDPTDQREHARLGELLLQSLLRLDGITAEPTWEQARRERKDAVREVQSMLDRLDNAWATRTTTAPV</sequence>
<accession>A0A9P3PKG9</accession>
<proteinExistence type="predicted"/>
<evidence type="ECO:0000259" key="2">
    <source>
        <dbReference type="PROSITE" id="PS50053"/>
    </source>
</evidence>
<feature type="domain" description="Ubiquitin-like" evidence="2">
    <location>
        <begin position="1"/>
        <end position="71"/>
    </location>
</feature>
<evidence type="ECO:0000313" key="4">
    <source>
        <dbReference type="EMBL" id="GLB37565.1"/>
    </source>
</evidence>
<comment type="caution">
    <text evidence="4">The sequence shown here is derived from an EMBL/GenBank/DDBJ whole genome shotgun (WGS) entry which is preliminary data.</text>
</comment>
<dbReference type="Gene3D" id="3.10.20.90">
    <property type="entry name" value="Phosphatidylinositol 3-kinase Catalytic Subunit, Chain A, domain 1"/>
    <property type="match status" value="1"/>
</dbReference>
<dbReference type="SMART" id="SM00213">
    <property type="entry name" value="UBQ"/>
    <property type="match status" value="1"/>
</dbReference>
<dbReference type="EMBL" id="BRPK01000004">
    <property type="protein sequence ID" value="GLB37565.1"/>
    <property type="molecule type" value="Genomic_DNA"/>
</dbReference>
<feature type="domain" description="BAG" evidence="3">
    <location>
        <begin position="121"/>
        <end position="173"/>
    </location>
</feature>
<evidence type="ECO:0000313" key="5">
    <source>
        <dbReference type="Proteomes" id="UP001063166"/>
    </source>
</evidence>
<dbReference type="InterPro" id="IPR000626">
    <property type="entry name" value="Ubiquitin-like_dom"/>
</dbReference>
<dbReference type="SUPFAM" id="SSF54236">
    <property type="entry name" value="Ubiquitin-like"/>
    <property type="match status" value="1"/>
</dbReference>
<dbReference type="PROSITE" id="PS51035">
    <property type="entry name" value="BAG"/>
    <property type="match status" value="1"/>
</dbReference>
<keyword evidence="5" id="KW-1185">Reference proteome</keyword>